<feature type="compositionally biased region" description="Basic and acidic residues" evidence="1">
    <location>
        <begin position="570"/>
        <end position="580"/>
    </location>
</feature>
<organism evidence="3">
    <name type="scientific">Sarcoptes scabiei</name>
    <name type="common">Itch mite</name>
    <name type="synonym">Acarus scabiei</name>
    <dbReference type="NCBI Taxonomy" id="52283"/>
    <lineage>
        <taxon>Eukaryota</taxon>
        <taxon>Metazoa</taxon>
        <taxon>Ecdysozoa</taxon>
        <taxon>Arthropoda</taxon>
        <taxon>Chelicerata</taxon>
        <taxon>Arachnida</taxon>
        <taxon>Acari</taxon>
        <taxon>Acariformes</taxon>
        <taxon>Sarcoptiformes</taxon>
        <taxon>Astigmata</taxon>
        <taxon>Psoroptidia</taxon>
        <taxon>Sarcoptoidea</taxon>
        <taxon>Sarcoptidae</taxon>
        <taxon>Sarcoptinae</taxon>
        <taxon>Sarcoptes</taxon>
    </lineage>
</organism>
<dbReference type="EMBL" id="WVUK01000008">
    <property type="protein sequence ID" value="KAF7496413.1"/>
    <property type="molecule type" value="Genomic_DNA"/>
</dbReference>
<evidence type="ECO:0000313" key="5">
    <source>
        <dbReference type="Proteomes" id="UP000070412"/>
    </source>
</evidence>
<evidence type="ECO:0000256" key="2">
    <source>
        <dbReference type="SAM" id="Phobius"/>
    </source>
</evidence>
<dbReference type="AlphaFoldDB" id="A0A834RH23"/>
<evidence type="ECO:0000313" key="3">
    <source>
        <dbReference type="EMBL" id="KAF7496413.1"/>
    </source>
</evidence>
<dbReference type="Proteomes" id="UP000070412">
    <property type="component" value="Unassembled WGS sequence"/>
</dbReference>
<feature type="region of interest" description="Disordered" evidence="1">
    <location>
        <begin position="218"/>
        <end position="273"/>
    </location>
</feature>
<gene>
    <name evidence="3" type="ORF">SSS_2654</name>
</gene>
<feature type="compositionally biased region" description="Acidic residues" evidence="1">
    <location>
        <begin position="488"/>
        <end position="500"/>
    </location>
</feature>
<feature type="region of interest" description="Disordered" evidence="1">
    <location>
        <begin position="449"/>
        <end position="516"/>
    </location>
</feature>
<evidence type="ECO:0000313" key="4">
    <source>
        <dbReference type="EnsemblMetazoa" id="KAF7496413.1"/>
    </source>
</evidence>
<feature type="compositionally biased region" description="Polar residues" evidence="1">
    <location>
        <begin position="153"/>
        <end position="165"/>
    </location>
</feature>
<reference evidence="3" key="2">
    <citation type="submission" date="2020-01" db="EMBL/GenBank/DDBJ databases">
        <authorList>
            <person name="Korhonen P.K.K."/>
            <person name="Guangxu M.G."/>
            <person name="Wang T.W."/>
            <person name="Stroehlein A.J.S."/>
            <person name="Young N.D."/>
            <person name="Ang C.-S.A."/>
            <person name="Fernando D.W.F."/>
            <person name="Lu H.L."/>
            <person name="Taylor S.T."/>
            <person name="Ehtesham M.E.M."/>
            <person name="Najaraj S.H.N."/>
            <person name="Harsha G.H.G."/>
            <person name="Madugundu A.M."/>
            <person name="Renuse S.R."/>
            <person name="Holt D.H."/>
            <person name="Pandey A.P."/>
            <person name="Papenfuss A.P."/>
            <person name="Gasser R.B.G."/>
            <person name="Fischer K.F."/>
        </authorList>
    </citation>
    <scope>NUCLEOTIDE SEQUENCE</scope>
    <source>
        <strain evidence="3">SSS_KF_BRIS2020</strain>
    </source>
</reference>
<keyword evidence="2" id="KW-0812">Transmembrane</keyword>
<keyword evidence="2" id="KW-1133">Transmembrane helix</keyword>
<feature type="region of interest" description="Disordered" evidence="1">
    <location>
        <begin position="696"/>
        <end position="716"/>
    </location>
</feature>
<protein>
    <submittedName>
        <fullName evidence="3 4">Uncharacterized protein</fullName>
    </submittedName>
</protein>
<keyword evidence="5" id="KW-1185">Reference proteome</keyword>
<feature type="region of interest" description="Disordered" evidence="1">
    <location>
        <begin position="981"/>
        <end position="1018"/>
    </location>
</feature>
<feature type="compositionally biased region" description="Acidic residues" evidence="1">
    <location>
        <begin position="234"/>
        <end position="245"/>
    </location>
</feature>
<feature type="region of interest" description="Disordered" evidence="1">
    <location>
        <begin position="1071"/>
        <end position="1093"/>
    </location>
</feature>
<feature type="compositionally biased region" description="Low complexity" evidence="1">
    <location>
        <begin position="696"/>
        <end position="708"/>
    </location>
</feature>
<dbReference type="EnsemblMetazoa" id="SSS_2654s_mrna">
    <property type="protein sequence ID" value="KAF7496413.1"/>
    <property type="gene ID" value="SSS_2654"/>
</dbReference>
<feature type="compositionally biased region" description="Low complexity" evidence="1">
    <location>
        <begin position="981"/>
        <end position="996"/>
    </location>
</feature>
<reference evidence="4" key="3">
    <citation type="submission" date="2022-06" db="UniProtKB">
        <authorList>
            <consortium name="EnsemblMetazoa"/>
        </authorList>
    </citation>
    <scope>IDENTIFICATION</scope>
</reference>
<feature type="region of interest" description="Disordered" evidence="1">
    <location>
        <begin position="1160"/>
        <end position="1180"/>
    </location>
</feature>
<name>A0A834RH23_SARSC</name>
<reference evidence="5" key="1">
    <citation type="journal article" date="2020" name="PLoS Negl. Trop. Dis.">
        <title>High-quality nuclear genome for Sarcoptes scabiei-A critical resource for a neglected parasite.</title>
        <authorList>
            <person name="Korhonen P.K."/>
            <person name="Gasser R.B."/>
            <person name="Ma G."/>
            <person name="Wang T."/>
            <person name="Stroehlein A.J."/>
            <person name="Young N.D."/>
            <person name="Ang C.S."/>
            <person name="Fernando D.D."/>
            <person name="Lu H.C."/>
            <person name="Taylor S."/>
            <person name="Reynolds S.L."/>
            <person name="Mofiz E."/>
            <person name="Najaraj S.H."/>
            <person name="Gowda H."/>
            <person name="Madugundu A."/>
            <person name="Renuse S."/>
            <person name="Holt D."/>
            <person name="Pandey A."/>
            <person name="Papenfuss A.T."/>
            <person name="Fischer K."/>
        </authorList>
    </citation>
    <scope>NUCLEOTIDE SEQUENCE [LARGE SCALE GENOMIC DNA]</scope>
</reference>
<feature type="compositionally biased region" description="Basic and acidic residues" evidence="1">
    <location>
        <begin position="1"/>
        <end position="15"/>
    </location>
</feature>
<keyword evidence="2" id="KW-0472">Membrane</keyword>
<feature type="compositionally biased region" description="Low complexity" evidence="1">
    <location>
        <begin position="549"/>
        <end position="566"/>
    </location>
</feature>
<proteinExistence type="predicted"/>
<feature type="transmembrane region" description="Helical" evidence="2">
    <location>
        <begin position="83"/>
        <end position="104"/>
    </location>
</feature>
<accession>A0A834RH23</accession>
<sequence>MHDQQQQHETNEIQKDGLQPPPSLPTTPTMNTIATQEKSKQFYLDDNRSDCSAYEYDLKADLKYSLQKLTQINEAISLRTLKFMSMVTILIIFVTLFTTIITQLNRDSLRNLNEIQFDHERKEQSKLSVARFIPLSSASIFSVKKNDTDSQRSADSTIINKSIGQNDSNGESDSSGSETETTSKSTLKQIDWKKSPPTTTTIILNDLDELMKKNEQARRKKFSNSKSLQRDEIVIDDDSDDDEGVDERTTNNDNDDDVLVGNTENNESDSENGMIVGGGLHLLKPKSNGIFFERKLESPVISEVDGDGERRSKIVIIERTMNFNLMDPLSSRRQSSIVKIATLPSGNENDESKKIDTIVENDGEDGAAVGGHQNRFKAIENLQKLLRGESGEAKKEGEKNENEKDGLRKFFELIRNRWQERTKELFTPQQPIPRTLTMTVRTKVFDLTPKNRTNSIPMDTNTGMMDGEEISGEEKPQPFKSRRPSVIDSDESETNDSGDDDLLRNKSESSIDDQNTLRKSLMKDTQQLIRMAALNFFSRALSAIRNQNLSQENSNRQSSNRISLLLNEDDLNKDSENRINEDDDEDESMPFVHFGPVSRRVQSPKFQSLEFRPLQSMETESRMQPPTIATIMIRRPMWPSPSSRFDRPPFSPTMALLHALATLSSTRRPNYRQLEQPIRPPNPRVILFVHNTNALNNENSNVENSSENQDQTENDTTMNGVDSVEEPMIFQPNPLQSTFIRFGSEQDQPSVIYPQSESAMNVVDSNEKTDDQLMVKHFEAPTVSQQQNSRQIVEIPVPLYFPVRVSEPVRPPMPALMAQSEPESLEPMPVPKQFAAAHSFIAPEFRFLRQSSEPLVTFHKDQINPRMEENYRPANRIESLPPSLIGNVEKPIDYQGIEPVQRALSFFPAHITPEIRRPAVIYRYRASIPVQSPLEVKPLLRDLSENSNEIVPGSMKEPNEQQPHVIANFPAYNERLQQWQDYQHQQPQQQQAKENQPNLVPNMEDGNDGNRNSNRSPMTHFMMIDNNRAQSNEASSIGEEDVPSSKESTSFIPEQSFRQHFIPVANLEHKPDLSQQQSQQFDSLPKPSPSESGQHLIYLTNIDQAQQQQHQQQSFQMPSTQPPALMERSIPEEFNKQRSGLTGGQAALFILTQPNKGMIASNEETSAVNTSDDEMNSRGF</sequence>
<feature type="region of interest" description="Disordered" evidence="1">
    <location>
        <begin position="152"/>
        <end position="192"/>
    </location>
</feature>
<feature type="region of interest" description="Disordered" evidence="1">
    <location>
        <begin position="549"/>
        <end position="589"/>
    </location>
</feature>
<feature type="compositionally biased region" description="Low complexity" evidence="1">
    <location>
        <begin position="166"/>
        <end position="186"/>
    </location>
</feature>
<feature type="region of interest" description="Disordered" evidence="1">
    <location>
        <begin position="1"/>
        <end position="27"/>
    </location>
</feature>
<feature type="compositionally biased region" description="Polar residues" evidence="1">
    <location>
        <begin position="450"/>
        <end position="463"/>
    </location>
</feature>
<evidence type="ECO:0000256" key="1">
    <source>
        <dbReference type="SAM" id="MobiDB-lite"/>
    </source>
</evidence>